<comment type="caution">
    <text evidence="9">The sequence shown here is derived from an EMBL/GenBank/DDBJ whole genome shotgun (WGS) entry which is preliminary data.</text>
</comment>
<keyword evidence="10" id="KW-1185">Reference proteome</keyword>
<evidence type="ECO:0000313" key="9">
    <source>
        <dbReference type="EMBL" id="MBB3050473.1"/>
    </source>
</evidence>
<organism evidence="9 10">
    <name type="scientific">Prauserella isguenensis</name>
    <dbReference type="NCBI Taxonomy" id="1470180"/>
    <lineage>
        <taxon>Bacteria</taxon>
        <taxon>Bacillati</taxon>
        <taxon>Actinomycetota</taxon>
        <taxon>Actinomycetes</taxon>
        <taxon>Pseudonocardiales</taxon>
        <taxon>Pseudonocardiaceae</taxon>
        <taxon>Prauserella</taxon>
    </lineage>
</organism>
<evidence type="ECO:0000259" key="7">
    <source>
        <dbReference type="Pfam" id="PF04542"/>
    </source>
</evidence>
<evidence type="ECO:0000259" key="8">
    <source>
        <dbReference type="Pfam" id="PF04545"/>
    </source>
</evidence>
<feature type="domain" description="RNA polymerase sigma-70 region 4" evidence="8">
    <location>
        <begin position="126"/>
        <end position="174"/>
    </location>
</feature>
<evidence type="ECO:0000313" key="10">
    <source>
        <dbReference type="Proteomes" id="UP000550714"/>
    </source>
</evidence>
<evidence type="ECO:0000256" key="2">
    <source>
        <dbReference type="ARBA" id="ARBA00023015"/>
    </source>
</evidence>
<dbReference type="InterPro" id="IPR013324">
    <property type="entry name" value="RNA_pol_sigma_r3/r4-like"/>
</dbReference>
<dbReference type="EMBL" id="JACHWU010000001">
    <property type="protein sequence ID" value="MBB3050473.1"/>
    <property type="molecule type" value="Genomic_DNA"/>
</dbReference>
<comment type="similarity">
    <text evidence="1">Belongs to the sigma-70 factor family. ECF subfamily.</text>
</comment>
<keyword evidence="5" id="KW-0804">Transcription</keyword>
<dbReference type="InterPro" id="IPR014284">
    <property type="entry name" value="RNA_pol_sigma-70_dom"/>
</dbReference>
<dbReference type="Gene3D" id="1.10.10.10">
    <property type="entry name" value="Winged helix-like DNA-binding domain superfamily/Winged helix DNA-binding domain"/>
    <property type="match status" value="1"/>
</dbReference>
<keyword evidence="3" id="KW-0731">Sigma factor</keyword>
<dbReference type="GO" id="GO:0003677">
    <property type="term" value="F:DNA binding"/>
    <property type="evidence" value="ECO:0007669"/>
    <property type="project" value="UniProtKB-KW"/>
</dbReference>
<dbReference type="InterPro" id="IPR036388">
    <property type="entry name" value="WH-like_DNA-bd_sf"/>
</dbReference>
<feature type="domain" description="RNA polymerase sigma-70 region 2" evidence="7">
    <location>
        <begin position="29"/>
        <end position="97"/>
    </location>
</feature>
<evidence type="ECO:0000256" key="1">
    <source>
        <dbReference type="ARBA" id="ARBA00010641"/>
    </source>
</evidence>
<dbReference type="GO" id="GO:0016987">
    <property type="term" value="F:sigma factor activity"/>
    <property type="evidence" value="ECO:0007669"/>
    <property type="project" value="UniProtKB-KW"/>
</dbReference>
<dbReference type="InterPro" id="IPR007630">
    <property type="entry name" value="RNA_pol_sigma70_r4"/>
</dbReference>
<gene>
    <name evidence="9" type="ORF">FHS23_001468</name>
</gene>
<evidence type="ECO:0000256" key="3">
    <source>
        <dbReference type="ARBA" id="ARBA00023082"/>
    </source>
</evidence>
<dbReference type="InterPro" id="IPR013325">
    <property type="entry name" value="RNA_pol_sigma_r2"/>
</dbReference>
<evidence type="ECO:0000256" key="5">
    <source>
        <dbReference type="ARBA" id="ARBA00023163"/>
    </source>
</evidence>
<name>A0A839RZE5_9PSEU</name>
<dbReference type="CDD" id="cd06171">
    <property type="entry name" value="Sigma70_r4"/>
    <property type="match status" value="1"/>
</dbReference>
<keyword evidence="4" id="KW-0238">DNA-binding</keyword>
<dbReference type="PANTHER" id="PTHR43133:SF52">
    <property type="entry name" value="ECF RNA POLYMERASE SIGMA FACTOR SIGL"/>
    <property type="match status" value="1"/>
</dbReference>
<dbReference type="InterPro" id="IPR039425">
    <property type="entry name" value="RNA_pol_sigma-70-like"/>
</dbReference>
<reference evidence="9 10" key="1">
    <citation type="submission" date="2020-08" db="EMBL/GenBank/DDBJ databases">
        <title>Genomic Encyclopedia of Type Strains, Phase III (KMG-III): the genomes of soil and plant-associated and newly described type strains.</title>
        <authorList>
            <person name="Whitman W."/>
        </authorList>
    </citation>
    <scope>NUCLEOTIDE SEQUENCE [LARGE SCALE GENOMIC DNA]</scope>
    <source>
        <strain evidence="9 10">CECT 8577</strain>
    </source>
</reference>
<dbReference type="NCBIfam" id="NF007227">
    <property type="entry name" value="PRK09645.1"/>
    <property type="match status" value="1"/>
</dbReference>
<evidence type="ECO:0000256" key="4">
    <source>
        <dbReference type="ARBA" id="ARBA00023125"/>
    </source>
</evidence>
<keyword evidence="2" id="KW-0805">Transcription regulation</keyword>
<dbReference type="AlphaFoldDB" id="A0A839RZE5"/>
<feature type="region of interest" description="Disordered" evidence="6">
    <location>
        <begin position="1"/>
        <end position="20"/>
    </location>
</feature>
<feature type="compositionally biased region" description="Basic and acidic residues" evidence="6">
    <location>
        <begin position="8"/>
        <end position="20"/>
    </location>
</feature>
<dbReference type="Pfam" id="PF04542">
    <property type="entry name" value="Sigma70_r2"/>
    <property type="match status" value="1"/>
</dbReference>
<proteinExistence type="inferred from homology"/>
<dbReference type="InterPro" id="IPR007627">
    <property type="entry name" value="RNA_pol_sigma70_r2"/>
</dbReference>
<dbReference type="Pfam" id="PF04545">
    <property type="entry name" value="Sigma70_r4"/>
    <property type="match status" value="1"/>
</dbReference>
<evidence type="ECO:0000256" key="6">
    <source>
        <dbReference type="SAM" id="MobiDB-lite"/>
    </source>
</evidence>
<dbReference type="SUPFAM" id="SSF88946">
    <property type="entry name" value="Sigma2 domain of RNA polymerase sigma factors"/>
    <property type="match status" value="1"/>
</dbReference>
<dbReference type="GO" id="GO:0006352">
    <property type="term" value="P:DNA-templated transcription initiation"/>
    <property type="evidence" value="ECO:0007669"/>
    <property type="project" value="InterPro"/>
</dbReference>
<dbReference type="Gene3D" id="1.10.1740.10">
    <property type="match status" value="1"/>
</dbReference>
<dbReference type="SUPFAM" id="SSF88659">
    <property type="entry name" value="Sigma3 and sigma4 domains of RNA polymerase sigma factors"/>
    <property type="match status" value="1"/>
</dbReference>
<dbReference type="RefSeq" id="WP_183649770.1">
    <property type="nucleotide sequence ID" value="NZ_JACHWU010000001.1"/>
</dbReference>
<dbReference type="NCBIfam" id="TIGR02937">
    <property type="entry name" value="sigma70-ECF"/>
    <property type="match status" value="1"/>
</dbReference>
<dbReference type="Proteomes" id="UP000550714">
    <property type="component" value="Unassembled WGS sequence"/>
</dbReference>
<sequence length="184" mass="20813">MGEGSTGEEQRPGRSRTDASRVEVLRDLHDRYATALWRYVVSLTKRPADADDVVQETLLRAWRTPRVIRDDPVRVRGWLFTVARNLVIDQARSASRRHEHTTPEAAEEIAEDRVDRLFDAMLVTDALASLGPHHREVIVRAYYGGLSTAELAEELGIPEGTVKSRLHYGLCALRLAFQERGVTR</sequence>
<accession>A0A839RZE5</accession>
<protein>
    <submittedName>
        <fullName evidence="9">RNA polymerase sigma-70 factor (ECF subfamily)</fullName>
    </submittedName>
</protein>
<dbReference type="PANTHER" id="PTHR43133">
    <property type="entry name" value="RNA POLYMERASE ECF-TYPE SIGMA FACTO"/>
    <property type="match status" value="1"/>
</dbReference>